<dbReference type="SUPFAM" id="SSF56281">
    <property type="entry name" value="Metallo-hydrolase/oxidoreductase"/>
    <property type="match status" value="1"/>
</dbReference>
<evidence type="ECO:0000259" key="3">
    <source>
        <dbReference type="Pfam" id="PF12706"/>
    </source>
</evidence>
<evidence type="ECO:0000256" key="2">
    <source>
        <dbReference type="SAM" id="MobiDB-lite"/>
    </source>
</evidence>
<protein>
    <submittedName>
        <fullName evidence="4">N-acyl-phosphatidylethanolamine-hydrolyzing phospholipase D</fullName>
    </submittedName>
</protein>
<dbReference type="OrthoDB" id="332863at2759"/>
<accession>A0A8H6M729</accession>
<dbReference type="InterPro" id="IPR024884">
    <property type="entry name" value="NAPE-PLD"/>
</dbReference>
<dbReference type="GO" id="GO:0070290">
    <property type="term" value="F:N-acylphosphatidylethanolamine-specific phospholipase D activity"/>
    <property type="evidence" value="ECO:0007669"/>
    <property type="project" value="InterPro"/>
</dbReference>
<evidence type="ECO:0000256" key="1">
    <source>
        <dbReference type="PIRSR" id="PIRSR038896-50"/>
    </source>
</evidence>
<dbReference type="Gene3D" id="3.60.15.10">
    <property type="entry name" value="Ribonuclease Z/Hydroxyacylglutathione hydrolase-like"/>
    <property type="match status" value="1"/>
</dbReference>
<dbReference type="Proteomes" id="UP000521943">
    <property type="component" value="Unassembled WGS sequence"/>
</dbReference>
<dbReference type="Pfam" id="PF12706">
    <property type="entry name" value="Lactamase_B_2"/>
    <property type="match status" value="1"/>
</dbReference>
<dbReference type="GO" id="GO:0070291">
    <property type="term" value="P:N-acylethanolamine metabolic process"/>
    <property type="evidence" value="ECO:0007669"/>
    <property type="project" value="TreeGrafter"/>
</dbReference>
<evidence type="ECO:0000313" key="5">
    <source>
        <dbReference type="Proteomes" id="UP000521943"/>
    </source>
</evidence>
<reference evidence="4 5" key="1">
    <citation type="submission" date="2020-07" db="EMBL/GenBank/DDBJ databases">
        <title>Comparative genomics of pyrophilous fungi reveals a link between fire events and developmental genes.</title>
        <authorList>
            <consortium name="DOE Joint Genome Institute"/>
            <person name="Steindorff A.S."/>
            <person name="Carver A."/>
            <person name="Calhoun S."/>
            <person name="Stillman K."/>
            <person name="Liu H."/>
            <person name="Lipzen A."/>
            <person name="Pangilinan J."/>
            <person name="Labutti K."/>
            <person name="Bruns T.D."/>
            <person name="Grigoriev I.V."/>
        </authorList>
    </citation>
    <scope>NUCLEOTIDE SEQUENCE [LARGE SCALE GENOMIC DNA]</scope>
    <source>
        <strain evidence="4 5">CBS 144469</strain>
    </source>
</reference>
<gene>
    <name evidence="4" type="ORF">DFP72DRAFT_1066126</name>
</gene>
<dbReference type="GO" id="GO:0005737">
    <property type="term" value="C:cytoplasm"/>
    <property type="evidence" value="ECO:0007669"/>
    <property type="project" value="TreeGrafter"/>
</dbReference>
<feature type="binding site" evidence="1">
    <location>
        <position position="173"/>
    </location>
    <ligand>
        <name>an N-acyl-1,2-diacyl-sn-glycero-3-phosphoethanolamine</name>
        <dbReference type="ChEBI" id="CHEBI:62537"/>
    </ligand>
</feature>
<evidence type="ECO:0000313" key="4">
    <source>
        <dbReference type="EMBL" id="KAF6757280.1"/>
    </source>
</evidence>
<feature type="region of interest" description="Disordered" evidence="2">
    <location>
        <begin position="1"/>
        <end position="35"/>
    </location>
</feature>
<sequence length="423" mass="47077">MASTAFVVTDNATKNPHATIDSGKEKPDHWVDKKGSSFTNPWPSWRWIKAGEIIRTAWKMSKLDLTPDPKAVAETLPLRTPTWGAEVDAKSQKNPQDSIRATWLGHACFLVEFPSHGTTSSEGNRGVRILFDPVFSDRCSPMSFMGPKRYTQPPCKLEELPEIDAIVISHNHYDHLDTHSIKTLVQRSPERIPHVFVPLGNGPLIKSLGIPDASAHIMDWWDSKHFEISVPSTSQPGTSTILGVDVTCTPCQHFSGRMWRDNFKTLWASWVVEETAPQTETVATKVKSAVLQALEGKALKRVFFGGDTGYRTVPDDKDENEVPFCPAFKDIGNVFESFDLAMLPIGAYSPRPYMSPVHCSPSDSVRIYQDIKAKKGLGMHWGAWALTAEPFAEPPKLLAEEVKKAGIPEEDFTICDIGETVFF</sequence>
<dbReference type="PANTHER" id="PTHR15032:SF4">
    <property type="entry name" value="N-ACYL-PHOSPHATIDYLETHANOLAMINE-HYDROLYZING PHOSPHOLIPASE D"/>
    <property type="match status" value="1"/>
</dbReference>
<dbReference type="InterPro" id="IPR036866">
    <property type="entry name" value="RibonucZ/Hydroxyglut_hydro"/>
</dbReference>
<keyword evidence="5" id="KW-1185">Reference proteome</keyword>
<dbReference type="PANTHER" id="PTHR15032">
    <property type="entry name" value="N-ACYL-PHOSPHATIDYLETHANOLAMINE-HYDROLYZING PHOSPHOLIPASE D"/>
    <property type="match status" value="1"/>
</dbReference>
<dbReference type="InterPro" id="IPR001279">
    <property type="entry name" value="Metallo-B-lactamas"/>
</dbReference>
<dbReference type="GO" id="GO:0070292">
    <property type="term" value="P:N-acylphosphatidylethanolamine metabolic process"/>
    <property type="evidence" value="ECO:0007669"/>
    <property type="project" value="TreeGrafter"/>
</dbReference>
<dbReference type="AlphaFoldDB" id="A0A8H6M729"/>
<name>A0A8H6M729_9AGAR</name>
<dbReference type="GO" id="GO:0008270">
    <property type="term" value="F:zinc ion binding"/>
    <property type="evidence" value="ECO:0007669"/>
    <property type="project" value="InterPro"/>
</dbReference>
<dbReference type="PIRSF" id="PIRSF038896">
    <property type="entry name" value="NAPE-PLD"/>
    <property type="match status" value="1"/>
</dbReference>
<feature type="compositionally biased region" description="Basic and acidic residues" evidence="2">
    <location>
        <begin position="22"/>
        <end position="35"/>
    </location>
</feature>
<dbReference type="EMBL" id="JACGCI010000023">
    <property type="protein sequence ID" value="KAF6757280.1"/>
    <property type="molecule type" value="Genomic_DNA"/>
</dbReference>
<feature type="binding site" evidence="1">
    <location>
        <position position="358"/>
    </location>
    <ligand>
        <name>an N-acyl-1,2-diacyl-sn-glycero-3-phosphoethanolamine</name>
        <dbReference type="ChEBI" id="CHEBI:62537"/>
    </ligand>
</feature>
<feature type="domain" description="Metallo-beta-lactamase" evidence="3">
    <location>
        <begin position="128"/>
        <end position="381"/>
    </location>
</feature>
<organism evidence="4 5">
    <name type="scientific">Ephemerocybe angulata</name>
    <dbReference type="NCBI Taxonomy" id="980116"/>
    <lineage>
        <taxon>Eukaryota</taxon>
        <taxon>Fungi</taxon>
        <taxon>Dikarya</taxon>
        <taxon>Basidiomycota</taxon>
        <taxon>Agaricomycotina</taxon>
        <taxon>Agaricomycetes</taxon>
        <taxon>Agaricomycetidae</taxon>
        <taxon>Agaricales</taxon>
        <taxon>Agaricineae</taxon>
        <taxon>Psathyrellaceae</taxon>
        <taxon>Ephemerocybe</taxon>
    </lineage>
</organism>
<comment type="caution">
    <text evidence="4">The sequence shown here is derived from an EMBL/GenBank/DDBJ whole genome shotgun (WGS) entry which is preliminary data.</text>
</comment>
<proteinExistence type="predicted"/>